<feature type="region of interest" description="Disordered" evidence="1">
    <location>
        <begin position="63"/>
        <end position="84"/>
    </location>
</feature>
<evidence type="ECO:0000256" key="2">
    <source>
        <dbReference type="SAM" id="SignalP"/>
    </source>
</evidence>
<name>A0A2S6IWW4_9ACTN</name>
<proteinExistence type="predicted"/>
<dbReference type="OrthoDB" id="5192462at2"/>
<feature type="signal peptide" evidence="2">
    <location>
        <begin position="1"/>
        <end position="29"/>
    </location>
</feature>
<dbReference type="AlphaFoldDB" id="A0A2S6IWW4"/>
<feature type="chain" id="PRO_5015710476" description="Lipoprotein" evidence="2">
    <location>
        <begin position="30"/>
        <end position="217"/>
    </location>
</feature>
<dbReference type="PROSITE" id="PS51257">
    <property type="entry name" value="PROKAR_LIPOPROTEIN"/>
    <property type="match status" value="1"/>
</dbReference>
<evidence type="ECO:0000313" key="3">
    <source>
        <dbReference type="EMBL" id="PPK98776.1"/>
    </source>
</evidence>
<dbReference type="RefSeq" id="WP_146099380.1">
    <property type="nucleotide sequence ID" value="NZ_PTJD01000001.1"/>
</dbReference>
<keyword evidence="4" id="KW-1185">Reference proteome</keyword>
<accession>A0A2S6IWW4</accession>
<evidence type="ECO:0008006" key="5">
    <source>
        <dbReference type="Google" id="ProtNLM"/>
    </source>
</evidence>
<dbReference type="EMBL" id="PTJD01000001">
    <property type="protein sequence ID" value="PPK98776.1"/>
    <property type="molecule type" value="Genomic_DNA"/>
</dbReference>
<organism evidence="3 4">
    <name type="scientific">Kineococcus xinjiangensis</name>
    <dbReference type="NCBI Taxonomy" id="512762"/>
    <lineage>
        <taxon>Bacteria</taxon>
        <taxon>Bacillati</taxon>
        <taxon>Actinomycetota</taxon>
        <taxon>Actinomycetes</taxon>
        <taxon>Kineosporiales</taxon>
        <taxon>Kineosporiaceae</taxon>
        <taxon>Kineococcus</taxon>
    </lineage>
</organism>
<keyword evidence="2" id="KW-0732">Signal</keyword>
<evidence type="ECO:0000256" key="1">
    <source>
        <dbReference type="SAM" id="MobiDB-lite"/>
    </source>
</evidence>
<comment type="caution">
    <text evidence="3">The sequence shown here is derived from an EMBL/GenBank/DDBJ whole genome shotgun (WGS) entry which is preliminary data.</text>
</comment>
<protein>
    <recommendedName>
        <fullName evidence="5">Lipoprotein</fullName>
    </recommendedName>
</protein>
<reference evidence="3 4" key="1">
    <citation type="submission" date="2018-02" db="EMBL/GenBank/DDBJ databases">
        <title>Genomic Encyclopedia of Archaeal and Bacterial Type Strains, Phase II (KMG-II): from individual species to whole genera.</title>
        <authorList>
            <person name="Goeker M."/>
        </authorList>
    </citation>
    <scope>NUCLEOTIDE SEQUENCE [LARGE SCALE GENOMIC DNA]</scope>
    <source>
        <strain evidence="3 4">DSM 22857</strain>
    </source>
</reference>
<gene>
    <name evidence="3" type="ORF">CLV92_101477</name>
</gene>
<dbReference type="Proteomes" id="UP000239485">
    <property type="component" value="Unassembled WGS sequence"/>
</dbReference>
<sequence>MSGLRVPARLTRWVLLGFLAGASAGCAGSAPDVRPPVAPDRAAGPVAPPSAAEGVVAAPATAPATAAGSSGPAVQAGPAAPGADDPAVEALRAYLREQARAANAQDPTAAVFRATLTPAAQDWALPLLRANFGDLMPGPYPMGVLDVSRPSPAAARVSFCMQVRGWQVDRGTGRPVNSPHHSGGYADVELVQGTWLVADVVDEQTPCDAGRVVEERF</sequence>
<evidence type="ECO:0000313" key="4">
    <source>
        <dbReference type="Proteomes" id="UP000239485"/>
    </source>
</evidence>